<comment type="caution">
    <text evidence="1">The sequence shown here is derived from an EMBL/GenBank/DDBJ whole genome shotgun (WGS) entry which is preliminary data.</text>
</comment>
<gene>
    <name evidence="1" type="ORF">AVL62_09845</name>
</gene>
<accession>A0A0W8I1L9</accession>
<sequence length="59" mass="6783">MGAAGSRACRGGGQRVTLPAFRQEVQTLSRFEVPPMVVRTRWMLGFQRRLVRRCECEML</sequence>
<keyword evidence="2" id="KW-1185">Reference proteome</keyword>
<evidence type="ECO:0000313" key="2">
    <source>
        <dbReference type="Proteomes" id="UP000054837"/>
    </source>
</evidence>
<dbReference type="STRING" id="767452.AVL62_09845"/>
<protein>
    <submittedName>
        <fullName evidence="1">Uncharacterized protein</fullName>
    </submittedName>
</protein>
<reference evidence="1 2" key="1">
    <citation type="submission" date="2015-12" db="EMBL/GenBank/DDBJ databases">
        <title>Serinicoccus chungangenesis strain CD08_5 genome sequencing and assembly.</title>
        <authorList>
            <person name="Chander A.M."/>
            <person name="Kaur G."/>
            <person name="Nair G.R."/>
            <person name="Dhawan D.K."/>
            <person name="Kochhar R.K."/>
            <person name="Mayilraj S."/>
            <person name="Bhadada S.K."/>
        </authorList>
    </citation>
    <scope>NUCLEOTIDE SEQUENCE [LARGE SCALE GENOMIC DNA]</scope>
    <source>
        <strain evidence="1 2">CD08_5</strain>
    </source>
</reference>
<organism evidence="1 2">
    <name type="scientific">Serinicoccus chungangensis</name>
    <dbReference type="NCBI Taxonomy" id="767452"/>
    <lineage>
        <taxon>Bacteria</taxon>
        <taxon>Bacillati</taxon>
        <taxon>Actinomycetota</taxon>
        <taxon>Actinomycetes</taxon>
        <taxon>Micrococcales</taxon>
        <taxon>Ornithinimicrobiaceae</taxon>
        <taxon>Serinicoccus</taxon>
    </lineage>
</organism>
<proteinExistence type="predicted"/>
<dbReference type="AlphaFoldDB" id="A0A0W8I1L9"/>
<dbReference type="Proteomes" id="UP000054837">
    <property type="component" value="Unassembled WGS sequence"/>
</dbReference>
<dbReference type="EMBL" id="LQBL01000032">
    <property type="protein sequence ID" value="KUG51609.1"/>
    <property type="molecule type" value="Genomic_DNA"/>
</dbReference>
<evidence type="ECO:0000313" key="1">
    <source>
        <dbReference type="EMBL" id="KUG51609.1"/>
    </source>
</evidence>
<name>A0A0W8I1L9_9MICO</name>